<name>A0ABY5ZUR5_9BURK</name>
<evidence type="ECO:0000313" key="7">
    <source>
        <dbReference type="EMBL" id="UXC17211.1"/>
    </source>
</evidence>
<dbReference type="NCBIfam" id="TIGR01930">
    <property type="entry name" value="AcCoA-C-Actrans"/>
    <property type="match status" value="1"/>
</dbReference>
<dbReference type="SUPFAM" id="SSF53901">
    <property type="entry name" value="Thiolase-like"/>
    <property type="match status" value="2"/>
</dbReference>
<dbReference type="InterPro" id="IPR020616">
    <property type="entry name" value="Thiolase_N"/>
</dbReference>
<dbReference type="Gene3D" id="3.40.47.10">
    <property type="match status" value="2"/>
</dbReference>
<proteinExistence type="inferred from homology"/>
<dbReference type="PANTHER" id="PTHR18919">
    <property type="entry name" value="ACETYL-COA C-ACYLTRANSFERASE"/>
    <property type="match status" value="1"/>
</dbReference>
<evidence type="ECO:0000256" key="1">
    <source>
        <dbReference type="ARBA" id="ARBA00010982"/>
    </source>
</evidence>
<evidence type="ECO:0000259" key="5">
    <source>
        <dbReference type="Pfam" id="PF00108"/>
    </source>
</evidence>
<dbReference type="Pfam" id="PF02803">
    <property type="entry name" value="Thiolase_C"/>
    <property type="match status" value="1"/>
</dbReference>
<dbReference type="PANTHER" id="PTHR18919:SF107">
    <property type="entry name" value="ACETYL-COA ACETYLTRANSFERASE, CYTOSOLIC"/>
    <property type="match status" value="1"/>
</dbReference>
<evidence type="ECO:0000259" key="6">
    <source>
        <dbReference type="Pfam" id="PF02803"/>
    </source>
</evidence>
<dbReference type="NCBIfam" id="NF004853">
    <property type="entry name" value="PRK06205.1"/>
    <property type="match status" value="1"/>
</dbReference>
<keyword evidence="3 4" id="KW-0012">Acyltransferase</keyword>
<dbReference type="EMBL" id="CP104377">
    <property type="protein sequence ID" value="UXC17211.1"/>
    <property type="molecule type" value="Genomic_DNA"/>
</dbReference>
<gene>
    <name evidence="7" type="ORF">N4T19_16065</name>
</gene>
<sequence length="398" mass="42365">MRKAAIVTPLRTPVGTYGGSLRPVSVEDLAATTVRAVVERSGIDPSRIDDVVFAQSYASSETPCVGRWAALQAGLPVEVPGMQLDRRCGGGLQAVVTACMMVQSGAADVVIAGGVESMSNIEYYTTDMRWGKRAGSVTMYDRLDRGRERSQPVERFGVISGMIETAENLARDYGISREEADAFALRSHQRAAAAWQAGRFDAEVVPVSVPQRKGEPMLFSRDEGFRADATMDSLGKLRALMKGGTVSAGNASQQNDASAACLIVAEDKLQELGLTPMASLVGWAAAGCEPSRMGIGPVPAVKKLLGKLGLSMNDMDLVEINEAFACQVLAVLQGLEWNDAERLNVNGSGISLGHPIGATGVRILATLLHELERRKGRYGLETMCIGGGQGIAAVFERY</sequence>
<keyword evidence="8" id="KW-1185">Reference proteome</keyword>
<dbReference type="RefSeq" id="WP_116927442.1">
    <property type="nucleotide sequence ID" value="NZ_CP104377.1"/>
</dbReference>
<dbReference type="Pfam" id="PF00108">
    <property type="entry name" value="Thiolase_N"/>
    <property type="match status" value="1"/>
</dbReference>
<reference evidence="7" key="1">
    <citation type="submission" date="2022-09" db="EMBL/GenBank/DDBJ databases">
        <title>Bacterial diversity in gut of crayfish and pufferfish.</title>
        <authorList>
            <person name="Huang Y."/>
        </authorList>
    </citation>
    <scope>NUCLEOTIDE SEQUENCE</scope>
    <source>
        <strain evidence="7">PR12</strain>
    </source>
</reference>
<dbReference type="CDD" id="cd00751">
    <property type="entry name" value="thiolase"/>
    <property type="match status" value="1"/>
</dbReference>
<evidence type="ECO:0000313" key="8">
    <source>
        <dbReference type="Proteomes" id="UP001058290"/>
    </source>
</evidence>
<organism evidence="7 8">
    <name type="scientific">Comamonas squillarum</name>
    <dbReference type="NCBI Taxonomy" id="2977320"/>
    <lineage>
        <taxon>Bacteria</taxon>
        <taxon>Pseudomonadati</taxon>
        <taxon>Pseudomonadota</taxon>
        <taxon>Betaproteobacteria</taxon>
        <taxon>Burkholderiales</taxon>
        <taxon>Comamonadaceae</taxon>
        <taxon>Comamonas</taxon>
    </lineage>
</organism>
<feature type="domain" description="Thiolase C-terminal" evidence="6">
    <location>
        <begin position="274"/>
        <end position="397"/>
    </location>
</feature>
<evidence type="ECO:0000256" key="2">
    <source>
        <dbReference type="ARBA" id="ARBA00022679"/>
    </source>
</evidence>
<feature type="domain" description="Thiolase N-terminal" evidence="5">
    <location>
        <begin position="5"/>
        <end position="267"/>
    </location>
</feature>
<dbReference type="InterPro" id="IPR020617">
    <property type="entry name" value="Thiolase_C"/>
</dbReference>
<dbReference type="InterPro" id="IPR002155">
    <property type="entry name" value="Thiolase"/>
</dbReference>
<keyword evidence="2 4" id="KW-0808">Transferase</keyword>
<comment type="similarity">
    <text evidence="1 4">Belongs to the thiolase-like superfamily. Thiolase family.</text>
</comment>
<dbReference type="PIRSF" id="PIRSF000429">
    <property type="entry name" value="Ac-CoA_Ac_transf"/>
    <property type="match status" value="1"/>
</dbReference>
<evidence type="ECO:0000256" key="3">
    <source>
        <dbReference type="ARBA" id="ARBA00023315"/>
    </source>
</evidence>
<protein>
    <submittedName>
        <fullName evidence="7">Acetyl-CoA C-acetyltransferase</fullName>
    </submittedName>
</protein>
<dbReference type="Proteomes" id="UP001058290">
    <property type="component" value="Chromosome"/>
</dbReference>
<evidence type="ECO:0000256" key="4">
    <source>
        <dbReference type="RuleBase" id="RU003557"/>
    </source>
</evidence>
<accession>A0ABY5ZUR5</accession>
<dbReference type="InterPro" id="IPR016039">
    <property type="entry name" value="Thiolase-like"/>
</dbReference>